<organism evidence="2 3">
    <name type="scientific">Candidatus Gallitreponema excrementavium</name>
    <dbReference type="NCBI Taxonomy" id="2840840"/>
    <lineage>
        <taxon>Bacteria</taxon>
        <taxon>Pseudomonadati</taxon>
        <taxon>Spirochaetota</taxon>
        <taxon>Spirochaetia</taxon>
        <taxon>Spirochaetales</taxon>
        <taxon>Candidatus Gallitreponema</taxon>
    </lineage>
</organism>
<accession>A0A9D9HMK2</accession>
<keyword evidence="1" id="KW-1133">Transmembrane helix</keyword>
<reference evidence="2" key="1">
    <citation type="submission" date="2020-10" db="EMBL/GenBank/DDBJ databases">
        <authorList>
            <person name="Gilroy R."/>
        </authorList>
    </citation>
    <scope>NUCLEOTIDE SEQUENCE</scope>
    <source>
        <strain evidence="2">10532</strain>
    </source>
</reference>
<feature type="transmembrane region" description="Helical" evidence="1">
    <location>
        <begin position="6"/>
        <end position="27"/>
    </location>
</feature>
<proteinExistence type="predicted"/>
<dbReference type="EMBL" id="JADIMM010000001">
    <property type="protein sequence ID" value="MBO8456608.1"/>
    <property type="molecule type" value="Genomic_DNA"/>
</dbReference>
<gene>
    <name evidence="2" type="ORF">IAA81_00075</name>
</gene>
<reference evidence="2" key="2">
    <citation type="journal article" date="2021" name="PeerJ">
        <title>Extensive microbial diversity within the chicken gut microbiome revealed by metagenomics and culture.</title>
        <authorList>
            <person name="Gilroy R."/>
            <person name="Ravi A."/>
            <person name="Getino M."/>
            <person name="Pursley I."/>
            <person name="Horton D.L."/>
            <person name="Alikhan N.F."/>
            <person name="Baker D."/>
            <person name="Gharbi K."/>
            <person name="Hall N."/>
            <person name="Watson M."/>
            <person name="Adriaenssens E.M."/>
            <person name="Foster-Nyarko E."/>
            <person name="Jarju S."/>
            <person name="Secka A."/>
            <person name="Antonio M."/>
            <person name="Oren A."/>
            <person name="Chaudhuri R.R."/>
            <person name="La Ragione R."/>
            <person name="Hildebrand F."/>
            <person name="Pallen M.J."/>
        </authorList>
    </citation>
    <scope>NUCLEOTIDE SEQUENCE</scope>
    <source>
        <strain evidence="2">10532</strain>
    </source>
</reference>
<feature type="transmembrane region" description="Helical" evidence="1">
    <location>
        <begin position="93"/>
        <end position="113"/>
    </location>
</feature>
<keyword evidence="1" id="KW-0812">Transmembrane</keyword>
<evidence type="ECO:0000313" key="3">
    <source>
        <dbReference type="Proteomes" id="UP000823638"/>
    </source>
</evidence>
<evidence type="ECO:0000256" key="1">
    <source>
        <dbReference type="SAM" id="Phobius"/>
    </source>
</evidence>
<comment type="caution">
    <text evidence="2">The sequence shown here is derived from an EMBL/GenBank/DDBJ whole genome shotgun (WGS) entry which is preliminary data.</text>
</comment>
<sequence length="153" mass="17430">MGKVLYIILQCTWGIFQTFLGFVIFLLHYKSKHYSYHGSIVTVWKSKTSLSLGLFVFVTSEPFFAKKFEGQISVAELSNRLLVHEYGHTVQSLILGPLYLFVIGIPSTLWGFLGGRKRRDEQIPYGAFFTEKWANSLGEQVTGEKSIENLVLE</sequence>
<evidence type="ECO:0000313" key="2">
    <source>
        <dbReference type="EMBL" id="MBO8456608.1"/>
    </source>
</evidence>
<dbReference type="AlphaFoldDB" id="A0A9D9HMK2"/>
<protein>
    <submittedName>
        <fullName evidence="2">Uncharacterized protein</fullName>
    </submittedName>
</protein>
<keyword evidence="1" id="KW-0472">Membrane</keyword>
<name>A0A9D9HMK2_9SPIR</name>
<dbReference type="Proteomes" id="UP000823638">
    <property type="component" value="Unassembled WGS sequence"/>
</dbReference>